<proteinExistence type="predicted"/>
<dbReference type="Pfam" id="PF11138">
    <property type="entry name" value="DUF2911"/>
    <property type="match status" value="1"/>
</dbReference>
<dbReference type="Proteomes" id="UP001597461">
    <property type="component" value="Unassembled WGS sequence"/>
</dbReference>
<evidence type="ECO:0000256" key="1">
    <source>
        <dbReference type="SAM" id="SignalP"/>
    </source>
</evidence>
<organism evidence="2 3">
    <name type="scientific">Pedobacter vanadiisoli</name>
    <dbReference type="NCBI Taxonomy" id="1761975"/>
    <lineage>
        <taxon>Bacteria</taxon>
        <taxon>Pseudomonadati</taxon>
        <taxon>Bacteroidota</taxon>
        <taxon>Sphingobacteriia</taxon>
        <taxon>Sphingobacteriales</taxon>
        <taxon>Sphingobacteriaceae</taxon>
        <taxon>Pedobacter</taxon>
    </lineage>
</organism>
<accession>A0ABW5MGF6</accession>
<keyword evidence="3" id="KW-1185">Reference proteome</keyword>
<sequence>MRKLKIATITLLIISGICGEVSAQNKKPRVSLPDTVKSVIGKANITIAYSRPSVKERKIWGSLVPFDSVWRAGANEATTFETDRDIKVQGKNLPAGKYAFFIIPKENQDWIAIFNKEPKQWGAFKYNIKQDQLRVPVKPIKNKEKENLLTYQITNKGFLLKWENIVLPIVMK</sequence>
<protein>
    <submittedName>
        <fullName evidence="2">DUF2911 domain-containing protein</fullName>
    </submittedName>
</protein>
<feature type="chain" id="PRO_5045144014" evidence="1">
    <location>
        <begin position="24"/>
        <end position="172"/>
    </location>
</feature>
<feature type="signal peptide" evidence="1">
    <location>
        <begin position="1"/>
        <end position="23"/>
    </location>
</feature>
<keyword evidence="1" id="KW-0732">Signal</keyword>
<evidence type="ECO:0000313" key="3">
    <source>
        <dbReference type="Proteomes" id="UP001597461"/>
    </source>
</evidence>
<dbReference type="RefSeq" id="WP_379075508.1">
    <property type="nucleotide sequence ID" value="NZ_JBHULL010000005.1"/>
</dbReference>
<reference evidence="3" key="1">
    <citation type="journal article" date="2019" name="Int. J. Syst. Evol. Microbiol.">
        <title>The Global Catalogue of Microorganisms (GCM) 10K type strain sequencing project: providing services to taxonomists for standard genome sequencing and annotation.</title>
        <authorList>
            <consortium name="The Broad Institute Genomics Platform"/>
            <consortium name="The Broad Institute Genome Sequencing Center for Infectious Disease"/>
            <person name="Wu L."/>
            <person name="Ma J."/>
        </authorList>
    </citation>
    <scope>NUCLEOTIDE SEQUENCE [LARGE SCALE GENOMIC DNA]</scope>
    <source>
        <strain evidence="3">KCTC 42866</strain>
    </source>
</reference>
<dbReference type="InterPro" id="IPR021314">
    <property type="entry name" value="DUF2911"/>
</dbReference>
<dbReference type="EMBL" id="JBHULL010000005">
    <property type="protein sequence ID" value="MFD2581733.1"/>
    <property type="molecule type" value="Genomic_DNA"/>
</dbReference>
<name>A0ABW5MGF6_9SPHI</name>
<comment type="caution">
    <text evidence="2">The sequence shown here is derived from an EMBL/GenBank/DDBJ whole genome shotgun (WGS) entry which is preliminary data.</text>
</comment>
<gene>
    <name evidence="2" type="ORF">ACFSR6_04465</name>
</gene>
<evidence type="ECO:0000313" key="2">
    <source>
        <dbReference type="EMBL" id="MFD2581733.1"/>
    </source>
</evidence>